<evidence type="ECO:0000313" key="2">
    <source>
        <dbReference type="EMBL" id="QEG36634.1"/>
    </source>
</evidence>
<dbReference type="SUPFAM" id="SSF51905">
    <property type="entry name" value="FAD/NAD(P)-binding domain"/>
    <property type="match status" value="1"/>
</dbReference>
<organism evidence="2 3">
    <name type="scientific">Bythopirellula goksoeyrii</name>
    <dbReference type="NCBI Taxonomy" id="1400387"/>
    <lineage>
        <taxon>Bacteria</taxon>
        <taxon>Pseudomonadati</taxon>
        <taxon>Planctomycetota</taxon>
        <taxon>Planctomycetia</taxon>
        <taxon>Pirellulales</taxon>
        <taxon>Lacipirellulaceae</taxon>
        <taxon>Bythopirellula</taxon>
    </lineage>
</organism>
<dbReference type="Pfam" id="PF00070">
    <property type="entry name" value="Pyr_redox"/>
    <property type="match status" value="1"/>
</dbReference>
<accession>A0A5B9QC74</accession>
<proteinExistence type="predicted"/>
<dbReference type="Gene3D" id="3.50.50.60">
    <property type="entry name" value="FAD/NAD(P)-binding domain"/>
    <property type="match status" value="1"/>
</dbReference>
<evidence type="ECO:0000259" key="1">
    <source>
        <dbReference type="Pfam" id="PF00070"/>
    </source>
</evidence>
<name>A0A5B9QC74_9BACT</name>
<dbReference type="RefSeq" id="WP_168205349.1">
    <property type="nucleotide sequence ID" value="NZ_CP042913.1"/>
</dbReference>
<dbReference type="Proteomes" id="UP000323917">
    <property type="component" value="Chromosome"/>
</dbReference>
<protein>
    <recommendedName>
        <fullName evidence="1">Pyridine nucleotide-disulphide oxidoreductase N-terminal domain-containing protein</fullName>
    </recommendedName>
</protein>
<dbReference type="EMBL" id="CP042913">
    <property type="protein sequence ID" value="QEG36634.1"/>
    <property type="molecule type" value="Genomic_DNA"/>
</dbReference>
<feature type="domain" description="Pyridine nucleotide-disulphide oxidoreductase N-terminal" evidence="1">
    <location>
        <begin position="9"/>
        <end position="44"/>
    </location>
</feature>
<reference evidence="2 3" key="1">
    <citation type="submission" date="2019-08" db="EMBL/GenBank/DDBJ databases">
        <title>Deep-cultivation of Planctomycetes and their phenomic and genomic characterization uncovers novel biology.</title>
        <authorList>
            <person name="Wiegand S."/>
            <person name="Jogler M."/>
            <person name="Boedeker C."/>
            <person name="Pinto D."/>
            <person name="Vollmers J."/>
            <person name="Rivas-Marin E."/>
            <person name="Kohn T."/>
            <person name="Peeters S.H."/>
            <person name="Heuer A."/>
            <person name="Rast P."/>
            <person name="Oberbeckmann S."/>
            <person name="Bunk B."/>
            <person name="Jeske O."/>
            <person name="Meyerdierks A."/>
            <person name="Storesund J.E."/>
            <person name="Kallscheuer N."/>
            <person name="Luecker S."/>
            <person name="Lage O.M."/>
            <person name="Pohl T."/>
            <person name="Merkel B.J."/>
            <person name="Hornburger P."/>
            <person name="Mueller R.-W."/>
            <person name="Bruemmer F."/>
            <person name="Labrenz M."/>
            <person name="Spormann A.M."/>
            <person name="Op den Camp H."/>
            <person name="Overmann J."/>
            <person name="Amann R."/>
            <person name="Jetten M.S.M."/>
            <person name="Mascher T."/>
            <person name="Medema M.H."/>
            <person name="Devos D.P."/>
            <person name="Kaster A.-K."/>
            <person name="Ovreas L."/>
            <person name="Rohde M."/>
            <person name="Galperin M.Y."/>
            <person name="Jogler C."/>
        </authorList>
    </citation>
    <scope>NUCLEOTIDE SEQUENCE [LARGE SCALE GENOMIC DNA]</scope>
    <source>
        <strain evidence="2 3">Pr1d</strain>
    </source>
</reference>
<evidence type="ECO:0000313" key="3">
    <source>
        <dbReference type="Proteomes" id="UP000323917"/>
    </source>
</evidence>
<sequence length="224" mass="24824">MSDEDFQPRIAILGAGPIGLEAAIYARYLGYSAEVFEREELPAKILHHAEERVLDRPFSERVSTLGVAALQAQDSKWKFPASSASLSAAEYYRSYLLPLAESDLVSDSLRLGMEVVSVSRDTEEAWQIACRSKLGQETEFGADVVIDCRGKGSENFVEEEGQSTESLCFLNPVADYYVLGSKSCVTAEEFLFASGLAQIRELFAILGEREDLDVYATMPPIEWK</sequence>
<gene>
    <name evidence="2" type="ORF">Pr1d_39490</name>
</gene>
<dbReference type="AlphaFoldDB" id="A0A5B9QC74"/>
<dbReference type="KEGG" id="bgok:Pr1d_39490"/>
<dbReference type="InterPro" id="IPR039648">
    <property type="entry name" value="DHPH_N"/>
</dbReference>
<dbReference type="InterPro" id="IPR036188">
    <property type="entry name" value="FAD/NAD-bd_sf"/>
</dbReference>
<keyword evidence="3" id="KW-1185">Reference proteome</keyword>